<evidence type="ECO:0000313" key="1">
    <source>
        <dbReference type="EMBL" id="MBD3906752.1"/>
    </source>
</evidence>
<proteinExistence type="predicted"/>
<comment type="caution">
    <text evidence="1">The sequence shown here is derived from an EMBL/GenBank/DDBJ whole genome shotgun (WGS) entry which is preliminary data.</text>
</comment>
<reference evidence="2" key="1">
    <citation type="submission" date="2023-07" db="EMBL/GenBank/DDBJ databases">
        <title>Description of novel Chryseobacterium sp. strain C-2.</title>
        <authorList>
            <person name="Saticioglu I.B."/>
        </authorList>
    </citation>
    <scope>NUCLEOTIDE SEQUENCE [LARGE SCALE GENOMIC DNA]</scope>
    <source>
        <strain evidence="2">C-2</strain>
    </source>
</reference>
<dbReference type="EMBL" id="JACXXP010000040">
    <property type="protein sequence ID" value="MBD3906752.1"/>
    <property type="molecule type" value="Genomic_DNA"/>
</dbReference>
<keyword evidence="2" id="KW-1185">Reference proteome</keyword>
<protein>
    <submittedName>
        <fullName evidence="1">Uncharacterized protein</fullName>
    </submittedName>
</protein>
<sequence>MVLTKIQEIEIKTIALNFFEGLGEIQIITVNQSDIFFNINIFPKSSLVFGFHDIETFTEKLEDYNFPLRHSANLIVIDFNLLNHCIILSLNFLEV</sequence>
<evidence type="ECO:0000313" key="2">
    <source>
        <dbReference type="Proteomes" id="UP000603715"/>
    </source>
</evidence>
<accession>A0ABR8MAW0</accession>
<dbReference type="Proteomes" id="UP000603715">
    <property type="component" value="Unassembled WGS sequence"/>
</dbReference>
<name>A0ABR8MAW0_9FLAO</name>
<gene>
    <name evidence="1" type="ORF">IEW27_19390</name>
</gene>
<organism evidence="1 2">
    <name type="scientific">Chryseobacterium muglaense</name>
    <dbReference type="NCBI Taxonomy" id="2893752"/>
    <lineage>
        <taxon>Bacteria</taxon>
        <taxon>Pseudomonadati</taxon>
        <taxon>Bacteroidota</taxon>
        <taxon>Flavobacteriia</taxon>
        <taxon>Flavobacteriales</taxon>
        <taxon>Weeksellaceae</taxon>
        <taxon>Chryseobacterium group</taxon>
        <taxon>Chryseobacterium</taxon>
    </lineage>
</organism>
<dbReference type="RefSeq" id="WP_191181143.1">
    <property type="nucleotide sequence ID" value="NZ_JACXXP010000040.1"/>
</dbReference>